<dbReference type="AlphaFoldDB" id="A0A1H7DQD0"/>
<feature type="chain" id="PRO_5011639728" evidence="1">
    <location>
        <begin position="24"/>
        <end position="153"/>
    </location>
</feature>
<name>A0A1H7DQD0_9ACTN</name>
<dbReference type="EMBL" id="FNYV01000016">
    <property type="protein sequence ID" value="SEK04011.1"/>
    <property type="molecule type" value="Genomic_DNA"/>
</dbReference>
<protein>
    <submittedName>
        <fullName evidence="2">Uncharacterized protein</fullName>
    </submittedName>
</protein>
<reference evidence="3" key="1">
    <citation type="submission" date="2016-10" db="EMBL/GenBank/DDBJ databases">
        <authorList>
            <person name="Varghese N."/>
            <person name="Submissions S."/>
        </authorList>
    </citation>
    <scope>NUCLEOTIDE SEQUENCE [LARGE SCALE GENOMIC DNA]</scope>
    <source>
        <strain evidence="3">CGMCC 4.7038</strain>
    </source>
</reference>
<dbReference type="RefSeq" id="WP_232521581.1">
    <property type="nucleotide sequence ID" value="NZ_BOPI01000018.1"/>
</dbReference>
<proteinExistence type="predicted"/>
<evidence type="ECO:0000313" key="3">
    <source>
        <dbReference type="Proteomes" id="UP000198707"/>
    </source>
</evidence>
<accession>A0A1H7DQD0</accession>
<feature type="signal peptide" evidence="1">
    <location>
        <begin position="1"/>
        <end position="23"/>
    </location>
</feature>
<evidence type="ECO:0000313" key="2">
    <source>
        <dbReference type="EMBL" id="SEK04011.1"/>
    </source>
</evidence>
<keyword evidence="1" id="KW-0732">Signal</keyword>
<sequence>MVTVACGLLACLVVLSSAGCASASDRAREQVLQRARQIAHETEPWATDSHNLEGWKSNESVLNRLVLQTGGTQLTSVVHNFDDHGVGPLATVEVVMTGAASDGWLSGQDVHYNICVRFVISREVTGPREITPTTIQCPPTVPATESPRDAYDN</sequence>
<dbReference type="Proteomes" id="UP000198707">
    <property type="component" value="Unassembled WGS sequence"/>
</dbReference>
<gene>
    <name evidence="2" type="ORF">SAMN05443287_11651</name>
</gene>
<evidence type="ECO:0000256" key="1">
    <source>
        <dbReference type="SAM" id="SignalP"/>
    </source>
</evidence>
<organism evidence="2 3">
    <name type="scientific">Micromonospora phaseoli</name>
    <dbReference type="NCBI Taxonomy" id="1144548"/>
    <lineage>
        <taxon>Bacteria</taxon>
        <taxon>Bacillati</taxon>
        <taxon>Actinomycetota</taxon>
        <taxon>Actinomycetes</taxon>
        <taxon>Micromonosporales</taxon>
        <taxon>Micromonosporaceae</taxon>
        <taxon>Micromonospora</taxon>
    </lineage>
</organism>
<keyword evidence="3" id="KW-1185">Reference proteome</keyword>